<accession>A0A1R0GR41</accession>
<dbReference type="OrthoDB" id="429143at2759"/>
<dbReference type="Pfam" id="PF01266">
    <property type="entry name" value="DAO"/>
    <property type="match status" value="1"/>
</dbReference>
<comment type="caution">
    <text evidence="3">The sequence shown here is derived from an EMBL/GenBank/DDBJ whole genome shotgun (WGS) entry which is preliminary data.</text>
</comment>
<protein>
    <submittedName>
        <fullName evidence="3">Putative oxidoreductase OrdL</fullName>
    </submittedName>
</protein>
<dbReference type="AlphaFoldDB" id="A0A1R0GR41"/>
<dbReference type="InterPro" id="IPR006076">
    <property type="entry name" value="FAD-dep_OxRdtase"/>
</dbReference>
<evidence type="ECO:0000256" key="1">
    <source>
        <dbReference type="SAM" id="MobiDB-lite"/>
    </source>
</evidence>
<dbReference type="EMBL" id="LSSL01004567">
    <property type="protein sequence ID" value="OLY79363.1"/>
    <property type="molecule type" value="Genomic_DNA"/>
</dbReference>
<dbReference type="GO" id="GO:0005737">
    <property type="term" value="C:cytoplasm"/>
    <property type="evidence" value="ECO:0007669"/>
    <property type="project" value="TreeGrafter"/>
</dbReference>
<evidence type="ECO:0000259" key="2">
    <source>
        <dbReference type="Pfam" id="PF01266"/>
    </source>
</evidence>
<dbReference type="PANTHER" id="PTHR13847">
    <property type="entry name" value="SARCOSINE DEHYDROGENASE-RELATED"/>
    <property type="match status" value="1"/>
</dbReference>
<name>A0A1R0GR41_9FUNG</name>
<reference evidence="3 4" key="1">
    <citation type="journal article" date="2016" name="Mol. Biol. Evol.">
        <title>Genome-Wide Survey of Gut Fungi (Harpellales) Reveals the First Horizontally Transferred Ubiquitin Gene from a Mosquito Host.</title>
        <authorList>
            <person name="Wang Y."/>
            <person name="White M.M."/>
            <person name="Kvist S."/>
            <person name="Moncalvo J.M."/>
        </authorList>
    </citation>
    <scope>NUCLEOTIDE SEQUENCE [LARGE SCALE GENOMIC DNA]</scope>
    <source>
        <strain evidence="3 4">ALG-7-W6</strain>
    </source>
</reference>
<keyword evidence="4" id="KW-1185">Reference proteome</keyword>
<dbReference type="Proteomes" id="UP000187455">
    <property type="component" value="Unassembled WGS sequence"/>
</dbReference>
<dbReference type="STRING" id="133383.A0A1R0GR41"/>
<dbReference type="Gene3D" id="3.30.9.10">
    <property type="entry name" value="D-Amino Acid Oxidase, subunit A, domain 2"/>
    <property type="match status" value="1"/>
</dbReference>
<sequence>MHPFDLDPGLPSENPTRSGWLDENPLKNYRHSEELPTFSDILIIGSGFSGSSVAYHLLSDPRTKLNDVNPFSENSDPKKKLVTLLEAREACGGATGRNGGHLIPANYRDFIDDSKVFGSEEQAAAVRIFEQIGANEVKDFIVNNKVECEFRSEGNLQLYTSQEDFENALKNLEAVRSWGIGGQQVYSQQDLKKIFGATECVGGIKIPGSQVFPAKLIWFLLSKAIESGLNLYTHTPVEKVSLATPQDIRLLEKSVESSKLTAPLWCVTTSTGKKVFTNKVVHATNAYASHILEDYRAHVFPVRAQIISPAAEHCTNLWPFGLSLRHGLEYAIQRDYPNGRLVLGGRRTSSPTLEVGTADDSVLSPELCQALREDLKKAEFGYMGLNPESLYNVREWTGIMGFSDDNVPYVGKVVTRSGNTLEGQYILAGFTGHGMPKCFRCGREIARLISESYMTPSELSLAKSNSHNVDPTSISRLAEMSKICYTPSPNTVRSEIWNTVGESNIDSWDYPLLKCMEPSKSRMEKISTESWGYRTLLAPKSKL</sequence>
<proteinExistence type="predicted"/>
<gene>
    <name evidence="3" type="ORF">AYI68_g6569</name>
</gene>
<feature type="region of interest" description="Disordered" evidence="1">
    <location>
        <begin position="1"/>
        <end position="20"/>
    </location>
</feature>
<evidence type="ECO:0000313" key="4">
    <source>
        <dbReference type="Proteomes" id="UP000187455"/>
    </source>
</evidence>
<evidence type="ECO:0000313" key="3">
    <source>
        <dbReference type="EMBL" id="OLY79363.1"/>
    </source>
</evidence>
<dbReference type="Gene3D" id="3.50.50.60">
    <property type="entry name" value="FAD/NAD(P)-binding domain"/>
    <property type="match status" value="1"/>
</dbReference>
<dbReference type="SUPFAM" id="SSF51905">
    <property type="entry name" value="FAD/NAD(P)-binding domain"/>
    <property type="match status" value="1"/>
</dbReference>
<organism evidence="3 4">
    <name type="scientific">Smittium mucronatum</name>
    <dbReference type="NCBI Taxonomy" id="133383"/>
    <lineage>
        <taxon>Eukaryota</taxon>
        <taxon>Fungi</taxon>
        <taxon>Fungi incertae sedis</taxon>
        <taxon>Zoopagomycota</taxon>
        <taxon>Kickxellomycotina</taxon>
        <taxon>Harpellomycetes</taxon>
        <taxon>Harpellales</taxon>
        <taxon>Legeriomycetaceae</taxon>
        <taxon>Smittium</taxon>
    </lineage>
</organism>
<dbReference type="PANTHER" id="PTHR13847:SF260">
    <property type="entry name" value="FAD DEPENDENT OXIDOREDUCTASE DOMAIN-CONTAINING PROTEIN"/>
    <property type="match status" value="1"/>
</dbReference>
<feature type="domain" description="FAD dependent oxidoreductase" evidence="2">
    <location>
        <begin position="40"/>
        <end position="448"/>
    </location>
</feature>
<dbReference type="InterPro" id="IPR036188">
    <property type="entry name" value="FAD/NAD-bd_sf"/>
</dbReference>